<keyword evidence="1" id="KW-0175">Coiled coil</keyword>
<dbReference type="AlphaFoldDB" id="A0A7S8C9R8"/>
<evidence type="ECO:0000313" key="2">
    <source>
        <dbReference type="EMBL" id="QPC46029.1"/>
    </source>
</evidence>
<dbReference type="Pfam" id="PF10737">
    <property type="entry name" value="GerPC"/>
    <property type="match status" value="1"/>
</dbReference>
<gene>
    <name evidence="2" type="ORF">G8O30_03180</name>
</gene>
<reference evidence="2 3" key="1">
    <citation type="submission" date="2019-07" db="EMBL/GenBank/DDBJ databases">
        <title>Genome sequence of 2 isolates from Red Sea Mangroves.</title>
        <authorList>
            <person name="Sefrji F."/>
            <person name="Michoud G."/>
            <person name="Merlino G."/>
            <person name="Daffonchio D."/>
        </authorList>
    </citation>
    <scope>NUCLEOTIDE SEQUENCE [LARGE SCALE GENOMIC DNA]</scope>
    <source>
        <strain evidence="2 3">R1DC41</strain>
    </source>
</reference>
<evidence type="ECO:0000256" key="1">
    <source>
        <dbReference type="SAM" id="Coils"/>
    </source>
</evidence>
<accession>A0A7S8C9R8</accession>
<dbReference type="RefSeq" id="WP_239673551.1">
    <property type="nucleotide sequence ID" value="NZ_CP049742.1"/>
</dbReference>
<organism evidence="2 3">
    <name type="scientific">Mangrovibacillus cuniculi</name>
    <dbReference type="NCBI Taxonomy" id="2593652"/>
    <lineage>
        <taxon>Bacteria</taxon>
        <taxon>Bacillati</taxon>
        <taxon>Bacillota</taxon>
        <taxon>Bacilli</taxon>
        <taxon>Bacillales</taxon>
        <taxon>Bacillaceae</taxon>
        <taxon>Mangrovibacillus</taxon>
    </lineage>
</organism>
<proteinExistence type="predicted"/>
<dbReference type="KEGG" id="mcui:G8O30_03180"/>
<evidence type="ECO:0000313" key="3">
    <source>
        <dbReference type="Proteomes" id="UP000593626"/>
    </source>
</evidence>
<dbReference type="InterPro" id="IPR019673">
    <property type="entry name" value="Spore_germination_GerPC"/>
</dbReference>
<dbReference type="Proteomes" id="UP000593626">
    <property type="component" value="Chromosome"/>
</dbReference>
<dbReference type="EMBL" id="CP049742">
    <property type="protein sequence ID" value="QPC46029.1"/>
    <property type="molecule type" value="Genomic_DNA"/>
</dbReference>
<sequence length="196" mass="22724">MDYTAYVQQLYQTIQQQANKINELEKRLEIVEKKATELVDRPAIRVDKIEYKFDQLKVEQLDGTLNIGLNPADLQSLANDSDVSLPNQNQHNIDPATVSEKISSTLKSYTQEELPLVIEKMEKELSRSLSPEYHEHIQQDLLNQIDSRADFYQRTTTRHPQENAEQWTTRLIEQGKQDIHSAVKHYIMHLPDAVKG</sequence>
<keyword evidence="3" id="KW-1185">Reference proteome</keyword>
<feature type="coiled-coil region" evidence="1">
    <location>
        <begin position="7"/>
        <end position="41"/>
    </location>
</feature>
<protein>
    <submittedName>
        <fullName evidence="2">Spore gernimation protein</fullName>
    </submittedName>
</protein>
<name>A0A7S8C9R8_9BACI</name>